<keyword evidence="4 8" id="KW-0812">Transmembrane</keyword>
<dbReference type="CDD" id="cd15035">
    <property type="entry name" value="7tmF_FZD5_FZD8-like"/>
    <property type="match status" value="1"/>
</dbReference>
<evidence type="ECO:0000256" key="3">
    <source>
        <dbReference type="ARBA" id="ARBA00022473"/>
    </source>
</evidence>
<dbReference type="InterPro" id="IPR015526">
    <property type="entry name" value="Frizzled/SFRP"/>
</dbReference>
<gene>
    <name evidence="10" type="ORF">TCLT_LOCUS2873</name>
</gene>
<reference evidence="10 11" key="1">
    <citation type="submission" date="2018-11" db="EMBL/GenBank/DDBJ databases">
        <authorList>
            <consortium name="Pathogen Informatics"/>
        </authorList>
    </citation>
    <scope>NUCLEOTIDE SEQUENCE [LARGE SCALE GENOMIC DNA]</scope>
</reference>
<evidence type="ECO:0000259" key="9">
    <source>
        <dbReference type="PROSITE" id="PS50261"/>
    </source>
</evidence>
<dbReference type="GO" id="GO:0035567">
    <property type="term" value="P:non-canonical Wnt signaling pathway"/>
    <property type="evidence" value="ECO:0007669"/>
    <property type="project" value="TreeGrafter"/>
</dbReference>
<comment type="subcellular location">
    <subcellularLocation>
        <location evidence="1">Membrane</location>
        <topology evidence="1">Multi-pass membrane protein</topology>
    </subcellularLocation>
</comment>
<feature type="transmembrane region" description="Helical" evidence="8">
    <location>
        <begin position="90"/>
        <end position="110"/>
    </location>
</feature>
<dbReference type="InterPro" id="IPR017981">
    <property type="entry name" value="GPCR_2-like_7TM"/>
</dbReference>
<feature type="transmembrane region" description="Helical" evidence="8">
    <location>
        <begin position="139"/>
        <end position="161"/>
    </location>
</feature>
<keyword evidence="6 8" id="KW-0472">Membrane</keyword>
<name>A0A3P7K5U3_THECL</name>
<evidence type="ECO:0000256" key="8">
    <source>
        <dbReference type="SAM" id="Phobius"/>
    </source>
</evidence>
<sequence length="402" mass="45540">MQSDTDSSIHFPYPNRHPVIGINSIESECSCRCRKPFHHVPDSPSTVANVSGCIYPCHTPDRGTCFVLSAFTVLTFLIEKERFQYPERPIFLLAFCQLMVSIGFIIRVIYGHEYIACDSTIIKTNDQQMSLCHLVFLSIYFFGMAGSVWWVILSLTWVLAAASKWSSEAIASYANYFHFIAWCLPAMQTVVVLIFGAVDGDPLSGICYVGNTNVSHLKTFVFAPLSIYLITGVCFLSVGFFNLWRIRSLMQKHHPGNENTSKMTQLMSKIGIFSVLYIVPAIFVLMVLAHEQHYRPIWERSLLCNCAEQLDQQADTFTLLALIKNASMLVVGWTSGVWIISRKTIQSWKRALCCLRGTTISKHKYQPADIIYARSDCITPHMYNKALRHCQGYSTPILPEKI</sequence>
<dbReference type="AlphaFoldDB" id="A0A3P7K5U3"/>
<dbReference type="STRING" id="103827.A0A3P7K5U3"/>
<evidence type="ECO:0000256" key="5">
    <source>
        <dbReference type="ARBA" id="ARBA00022989"/>
    </source>
</evidence>
<dbReference type="GO" id="GO:0042813">
    <property type="term" value="F:Wnt receptor activity"/>
    <property type="evidence" value="ECO:0007669"/>
    <property type="project" value="TreeGrafter"/>
</dbReference>
<dbReference type="PRINTS" id="PR00489">
    <property type="entry name" value="FRIZZLED"/>
</dbReference>
<feature type="domain" description="G-protein coupled receptors family 2 profile 2" evidence="9">
    <location>
        <begin position="54"/>
        <end position="347"/>
    </location>
</feature>
<dbReference type="PROSITE" id="PS50261">
    <property type="entry name" value="G_PROTEIN_RECEP_F2_4"/>
    <property type="match status" value="1"/>
</dbReference>
<feature type="transmembrane region" description="Helical" evidence="8">
    <location>
        <begin position="270"/>
        <end position="289"/>
    </location>
</feature>
<comment type="similarity">
    <text evidence="2">Belongs to the G-protein coupled receptor Fz/Smo family.</text>
</comment>
<keyword evidence="3" id="KW-0217">Developmental protein</keyword>
<proteinExistence type="inferred from homology"/>
<keyword evidence="7" id="KW-0675">Receptor</keyword>
<dbReference type="GO" id="GO:0060070">
    <property type="term" value="P:canonical Wnt signaling pathway"/>
    <property type="evidence" value="ECO:0007669"/>
    <property type="project" value="TreeGrafter"/>
</dbReference>
<dbReference type="PANTHER" id="PTHR11309:SF126">
    <property type="entry name" value="FRIZZLED-2"/>
    <property type="match status" value="1"/>
</dbReference>
<keyword evidence="11" id="KW-1185">Reference proteome</keyword>
<evidence type="ECO:0000256" key="2">
    <source>
        <dbReference type="ARBA" id="ARBA00008077"/>
    </source>
</evidence>
<evidence type="ECO:0000256" key="1">
    <source>
        <dbReference type="ARBA" id="ARBA00004141"/>
    </source>
</evidence>
<keyword evidence="5 8" id="KW-1133">Transmembrane helix</keyword>
<dbReference type="Pfam" id="PF01534">
    <property type="entry name" value="Frizzled"/>
    <property type="match status" value="1"/>
</dbReference>
<dbReference type="InterPro" id="IPR000539">
    <property type="entry name" value="Frizzled/Smoothened_7TM"/>
</dbReference>
<feature type="transmembrane region" description="Helical" evidence="8">
    <location>
        <begin position="317"/>
        <end position="340"/>
    </location>
</feature>
<dbReference type="EMBL" id="UYYF01000757">
    <property type="protein sequence ID" value="VDM99053.1"/>
    <property type="molecule type" value="Genomic_DNA"/>
</dbReference>
<evidence type="ECO:0000256" key="4">
    <source>
        <dbReference type="ARBA" id="ARBA00022692"/>
    </source>
</evidence>
<evidence type="ECO:0000256" key="7">
    <source>
        <dbReference type="ARBA" id="ARBA00023170"/>
    </source>
</evidence>
<dbReference type="SMART" id="SM01330">
    <property type="entry name" value="Frizzled"/>
    <property type="match status" value="1"/>
</dbReference>
<dbReference type="GO" id="GO:0005886">
    <property type="term" value="C:plasma membrane"/>
    <property type="evidence" value="ECO:0007669"/>
    <property type="project" value="TreeGrafter"/>
</dbReference>
<evidence type="ECO:0000313" key="10">
    <source>
        <dbReference type="EMBL" id="VDM99053.1"/>
    </source>
</evidence>
<protein>
    <recommendedName>
        <fullName evidence="9">G-protein coupled receptors family 2 profile 2 domain-containing protein</fullName>
    </recommendedName>
</protein>
<evidence type="ECO:0000256" key="6">
    <source>
        <dbReference type="ARBA" id="ARBA00023136"/>
    </source>
</evidence>
<accession>A0A3P7K5U3</accession>
<dbReference type="GO" id="GO:0017147">
    <property type="term" value="F:Wnt-protein binding"/>
    <property type="evidence" value="ECO:0007669"/>
    <property type="project" value="TreeGrafter"/>
</dbReference>
<feature type="transmembrane region" description="Helical" evidence="8">
    <location>
        <begin position="173"/>
        <end position="195"/>
    </location>
</feature>
<dbReference type="Proteomes" id="UP000276776">
    <property type="component" value="Unassembled WGS sequence"/>
</dbReference>
<dbReference type="OrthoDB" id="10053709at2759"/>
<feature type="transmembrane region" description="Helical" evidence="8">
    <location>
        <begin position="221"/>
        <end position="244"/>
    </location>
</feature>
<dbReference type="Gene3D" id="1.20.1070.10">
    <property type="entry name" value="Rhodopsin 7-helix transmembrane proteins"/>
    <property type="match status" value="1"/>
</dbReference>
<dbReference type="PANTHER" id="PTHR11309">
    <property type="entry name" value="FRIZZLED"/>
    <property type="match status" value="1"/>
</dbReference>
<evidence type="ECO:0000313" key="11">
    <source>
        <dbReference type="Proteomes" id="UP000276776"/>
    </source>
</evidence>
<organism evidence="10 11">
    <name type="scientific">Thelazia callipaeda</name>
    <name type="common">Oriental eyeworm</name>
    <name type="synonym">Parasitic nematode</name>
    <dbReference type="NCBI Taxonomy" id="103827"/>
    <lineage>
        <taxon>Eukaryota</taxon>
        <taxon>Metazoa</taxon>
        <taxon>Ecdysozoa</taxon>
        <taxon>Nematoda</taxon>
        <taxon>Chromadorea</taxon>
        <taxon>Rhabditida</taxon>
        <taxon>Spirurina</taxon>
        <taxon>Spiruromorpha</taxon>
        <taxon>Thelazioidea</taxon>
        <taxon>Thelaziidae</taxon>
        <taxon>Thelazia</taxon>
    </lineage>
</organism>